<protein>
    <recommendedName>
        <fullName evidence="3">histidine kinase</fullName>
        <ecNumber evidence="3">2.7.13.3</ecNumber>
    </recommendedName>
</protein>
<dbReference type="Pfam" id="PF02743">
    <property type="entry name" value="dCache_1"/>
    <property type="match status" value="1"/>
</dbReference>
<dbReference type="Gene3D" id="3.30.450.40">
    <property type="match status" value="1"/>
</dbReference>
<dbReference type="SUPFAM" id="SSF55874">
    <property type="entry name" value="ATPase domain of HSP90 chaperone/DNA topoisomerase II/histidine kinase"/>
    <property type="match status" value="1"/>
</dbReference>
<dbReference type="Pfam" id="PF13426">
    <property type="entry name" value="PAS_9"/>
    <property type="match status" value="1"/>
</dbReference>
<gene>
    <name evidence="22" type="primary">arcB_1</name>
    <name evidence="22" type="ORF">C1752_02248</name>
</gene>
<dbReference type="CDD" id="cd16922">
    <property type="entry name" value="HATPase_EvgS-ArcB-TorS-like"/>
    <property type="match status" value="1"/>
</dbReference>
<evidence type="ECO:0000313" key="22">
    <source>
        <dbReference type="EMBL" id="PZD73145.1"/>
    </source>
</evidence>
<feature type="domain" description="Response regulatory" evidence="18">
    <location>
        <begin position="1168"/>
        <end position="1286"/>
    </location>
</feature>
<keyword evidence="6 22" id="KW-0808">Transferase</keyword>
<dbReference type="InterPro" id="IPR029016">
    <property type="entry name" value="GAF-like_dom_sf"/>
</dbReference>
<evidence type="ECO:0000256" key="8">
    <source>
        <dbReference type="ARBA" id="ARBA00022741"/>
    </source>
</evidence>
<keyword evidence="7 16" id="KW-0812">Transmembrane</keyword>
<dbReference type="SMART" id="SM00091">
    <property type="entry name" value="PAS"/>
    <property type="match status" value="2"/>
</dbReference>
<dbReference type="GO" id="GO:0000155">
    <property type="term" value="F:phosphorelay sensor kinase activity"/>
    <property type="evidence" value="ECO:0007669"/>
    <property type="project" value="InterPro"/>
</dbReference>
<dbReference type="GO" id="GO:0005886">
    <property type="term" value="C:plasma membrane"/>
    <property type="evidence" value="ECO:0007669"/>
    <property type="project" value="UniProtKB-SubCell"/>
</dbReference>
<dbReference type="InterPro" id="IPR013655">
    <property type="entry name" value="PAS_fold_3"/>
</dbReference>
<dbReference type="InterPro" id="IPR003660">
    <property type="entry name" value="HAMP_dom"/>
</dbReference>
<dbReference type="InterPro" id="IPR036890">
    <property type="entry name" value="HATPase_C_sf"/>
</dbReference>
<dbReference type="Pfam" id="PF02518">
    <property type="entry name" value="HATPase_c"/>
    <property type="match status" value="1"/>
</dbReference>
<name>A0A2W1JNY2_9CYAN</name>
<keyword evidence="10" id="KW-0067">ATP-binding</keyword>
<dbReference type="PROSITE" id="PS50109">
    <property type="entry name" value="HIS_KIN"/>
    <property type="match status" value="1"/>
</dbReference>
<dbReference type="EC" id="2.7.13.3" evidence="3"/>
<evidence type="ECO:0000256" key="6">
    <source>
        <dbReference type="ARBA" id="ARBA00022679"/>
    </source>
</evidence>
<dbReference type="InterPro" id="IPR004358">
    <property type="entry name" value="Sig_transdc_His_kin-like_C"/>
</dbReference>
<evidence type="ECO:0000256" key="4">
    <source>
        <dbReference type="ARBA" id="ARBA00022475"/>
    </source>
</evidence>
<dbReference type="InterPro" id="IPR005467">
    <property type="entry name" value="His_kinase_dom"/>
</dbReference>
<evidence type="ECO:0000256" key="5">
    <source>
        <dbReference type="ARBA" id="ARBA00022553"/>
    </source>
</evidence>
<comment type="subcellular location">
    <subcellularLocation>
        <location evidence="2">Cell membrane</location>
        <topology evidence="2">Multi-pass membrane protein</topology>
    </subcellularLocation>
</comment>
<dbReference type="PROSITE" id="PS50112">
    <property type="entry name" value="PAS"/>
    <property type="match status" value="1"/>
</dbReference>
<dbReference type="SUPFAM" id="SSF55781">
    <property type="entry name" value="GAF domain-like"/>
    <property type="match status" value="1"/>
</dbReference>
<dbReference type="InterPro" id="IPR003594">
    <property type="entry name" value="HATPase_dom"/>
</dbReference>
<dbReference type="SUPFAM" id="SSF47384">
    <property type="entry name" value="Homodimeric domain of signal transducing histidine kinase"/>
    <property type="match status" value="1"/>
</dbReference>
<accession>A0A2W1JNY2</accession>
<evidence type="ECO:0000256" key="11">
    <source>
        <dbReference type="ARBA" id="ARBA00022989"/>
    </source>
</evidence>
<dbReference type="SMART" id="SM00387">
    <property type="entry name" value="HATPase_c"/>
    <property type="match status" value="1"/>
</dbReference>
<dbReference type="PANTHER" id="PTHR43047:SF72">
    <property type="entry name" value="OSMOSENSING HISTIDINE PROTEIN KINASE SLN1"/>
    <property type="match status" value="1"/>
</dbReference>
<keyword evidence="8" id="KW-0547">Nucleotide-binding</keyword>
<evidence type="ECO:0000259" key="21">
    <source>
        <dbReference type="PROSITE" id="PS50885"/>
    </source>
</evidence>
<organism evidence="22 23">
    <name type="scientific">Acaryochloris thomasi RCC1774</name>
    <dbReference type="NCBI Taxonomy" id="1764569"/>
    <lineage>
        <taxon>Bacteria</taxon>
        <taxon>Bacillati</taxon>
        <taxon>Cyanobacteriota</taxon>
        <taxon>Cyanophyceae</taxon>
        <taxon>Acaryochloridales</taxon>
        <taxon>Acaryochloridaceae</taxon>
        <taxon>Acaryochloris</taxon>
        <taxon>Acaryochloris thomasi</taxon>
    </lineage>
</organism>
<evidence type="ECO:0000256" key="1">
    <source>
        <dbReference type="ARBA" id="ARBA00000085"/>
    </source>
</evidence>
<evidence type="ECO:0000259" key="18">
    <source>
        <dbReference type="PROSITE" id="PS50110"/>
    </source>
</evidence>
<feature type="domain" description="HAMP" evidence="21">
    <location>
        <begin position="370"/>
        <end position="422"/>
    </location>
</feature>
<dbReference type="PRINTS" id="PR00344">
    <property type="entry name" value="BCTRLSENSOR"/>
</dbReference>
<dbReference type="SUPFAM" id="SSF52172">
    <property type="entry name" value="CheY-like"/>
    <property type="match status" value="1"/>
</dbReference>
<dbReference type="InterPro" id="IPR001789">
    <property type="entry name" value="Sig_transdc_resp-reg_receiver"/>
</dbReference>
<feature type="region of interest" description="Disordered" evidence="15">
    <location>
        <begin position="631"/>
        <end position="650"/>
    </location>
</feature>
<dbReference type="SUPFAM" id="SSF55785">
    <property type="entry name" value="PYP-like sensor domain (PAS domain)"/>
    <property type="match status" value="2"/>
</dbReference>
<dbReference type="Pfam" id="PF08447">
    <property type="entry name" value="PAS_3"/>
    <property type="match status" value="1"/>
</dbReference>
<dbReference type="Gene3D" id="3.30.450.20">
    <property type="entry name" value="PAS domain"/>
    <property type="match status" value="3"/>
</dbReference>
<dbReference type="GO" id="GO:0005524">
    <property type="term" value="F:ATP binding"/>
    <property type="evidence" value="ECO:0007669"/>
    <property type="project" value="UniProtKB-KW"/>
</dbReference>
<feature type="transmembrane region" description="Helical" evidence="16">
    <location>
        <begin position="20"/>
        <end position="44"/>
    </location>
</feature>
<dbReference type="SMART" id="SM00086">
    <property type="entry name" value="PAC"/>
    <property type="match status" value="2"/>
</dbReference>
<comment type="caution">
    <text evidence="22">The sequence shown here is derived from an EMBL/GenBank/DDBJ whole genome shotgun (WGS) entry which is preliminary data.</text>
</comment>
<dbReference type="InterPro" id="IPR003018">
    <property type="entry name" value="GAF"/>
</dbReference>
<dbReference type="InterPro" id="IPR001610">
    <property type="entry name" value="PAC"/>
</dbReference>
<dbReference type="InterPro" id="IPR036097">
    <property type="entry name" value="HisK_dim/P_sf"/>
</dbReference>
<evidence type="ECO:0000259" key="20">
    <source>
        <dbReference type="PROSITE" id="PS50113"/>
    </source>
</evidence>
<evidence type="ECO:0000256" key="9">
    <source>
        <dbReference type="ARBA" id="ARBA00022777"/>
    </source>
</evidence>
<dbReference type="CDD" id="cd00082">
    <property type="entry name" value="HisKA"/>
    <property type="match status" value="1"/>
</dbReference>
<dbReference type="SMART" id="SM00304">
    <property type="entry name" value="HAMP"/>
    <property type="match status" value="1"/>
</dbReference>
<evidence type="ECO:0000256" key="15">
    <source>
        <dbReference type="SAM" id="MobiDB-lite"/>
    </source>
</evidence>
<feature type="transmembrane region" description="Helical" evidence="16">
    <location>
        <begin position="351"/>
        <end position="369"/>
    </location>
</feature>
<dbReference type="SMART" id="SM00065">
    <property type="entry name" value="GAF"/>
    <property type="match status" value="1"/>
</dbReference>
<evidence type="ECO:0000256" key="13">
    <source>
        <dbReference type="ARBA" id="ARBA00023136"/>
    </source>
</evidence>
<dbReference type="CDD" id="cd00130">
    <property type="entry name" value="PAS"/>
    <property type="match status" value="2"/>
</dbReference>
<dbReference type="PANTHER" id="PTHR43047">
    <property type="entry name" value="TWO-COMPONENT HISTIDINE PROTEIN KINASE"/>
    <property type="match status" value="1"/>
</dbReference>
<evidence type="ECO:0000259" key="17">
    <source>
        <dbReference type="PROSITE" id="PS50109"/>
    </source>
</evidence>
<evidence type="ECO:0000259" key="19">
    <source>
        <dbReference type="PROSITE" id="PS50112"/>
    </source>
</evidence>
<keyword evidence="9" id="KW-0418">Kinase</keyword>
<dbReference type="EMBL" id="PQWO01000006">
    <property type="protein sequence ID" value="PZD73145.1"/>
    <property type="molecule type" value="Genomic_DNA"/>
</dbReference>
<dbReference type="CDD" id="cd06225">
    <property type="entry name" value="HAMP"/>
    <property type="match status" value="1"/>
</dbReference>
<dbReference type="Pfam" id="PF00512">
    <property type="entry name" value="HisKA"/>
    <property type="match status" value="1"/>
</dbReference>
<dbReference type="Proteomes" id="UP000248857">
    <property type="component" value="Unassembled WGS sequence"/>
</dbReference>
<evidence type="ECO:0000256" key="12">
    <source>
        <dbReference type="ARBA" id="ARBA00023012"/>
    </source>
</evidence>
<dbReference type="InterPro" id="IPR033479">
    <property type="entry name" value="dCache_1"/>
</dbReference>
<evidence type="ECO:0000256" key="2">
    <source>
        <dbReference type="ARBA" id="ARBA00004651"/>
    </source>
</evidence>
<dbReference type="NCBIfam" id="TIGR00229">
    <property type="entry name" value="sensory_box"/>
    <property type="match status" value="2"/>
</dbReference>
<dbReference type="InterPro" id="IPR000014">
    <property type="entry name" value="PAS"/>
</dbReference>
<dbReference type="Pfam" id="PF00672">
    <property type="entry name" value="HAMP"/>
    <property type="match status" value="1"/>
</dbReference>
<dbReference type="PROSITE" id="PS50110">
    <property type="entry name" value="RESPONSE_REGULATORY"/>
    <property type="match status" value="1"/>
</dbReference>
<dbReference type="InterPro" id="IPR003661">
    <property type="entry name" value="HisK_dim/P_dom"/>
</dbReference>
<dbReference type="SMART" id="SM00388">
    <property type="entry name" value="HisKA"/>
    <property type="match status" value="1"/>
</dbReference>
<dbReference type="FunFam" id="1.10.287.130:FF:000038">
    <property type="entry name" value="Sensory transduction histidine kinase"/>
    <property type="match status" value="1"/>
</dbReference>
<comment type="catalytic activity">
    <reaction evidence="1">
        <text>ATP + protein L-histidine = ADP + protein N-phospho-L-histidine.</text>
        <dbReference type="EC" id="2.7.13.3"/>
    </reaction>
</comment>
<dbReference type="Gene3D" id="3.40.50.2300">
    <property type="match status" value="1"/>
</dbReference>
<feature type="domain" description="Histidine kinase" evidence="17">
    <location>
        <begin position="903"/>
        <end position="1111"/>
    </location>
</feature>
<dbReference type="Gene3D" id="3.30.565.10">
    <property type="entry name" value="Histidine kinase-like ATPase, C-terminal domain"/>
    <property type="match status" value="1"/>
</dbReference>
<evidence type="ECO:0000313" key="23">
    <source>
        <dbReference type="Proteomes" id="UP000248857"/>
    </source>
</evidence>
<evidence type="ECO:0000256" key="10">
    <source>
        <dbReference type="ARBA" id="ARBA00022840"/>
    </source>
</evidence>
<dbReference type="Gene3D" id="6.10.340.10">
    <property type="match status" value="1"/>
</dbReference>
<feature type="domain" description="PAS" evidence="19">
    <location>
        <begin position="452"/>
        <end position="527"/>
    </location>
</feature>
<keyword evidence="4" id="KW-1003">Cell membrane</keyword>
<reference evidence="22 23" key="1">
    <citation type="journal article" date="2018" name="Sci. Rep.">
        <title>A novel species of the marine cyanobacterium Acaryochloris with a unique pigment content and lifestyle.</title>
        <authorList>
            <person name="Partensky F."/>
            <person name="Six C."/>
            <person name="Ratin M."/>
            <person name="Garczarek L."/>
            <person name="Vaulot D."/>
            <person name="Probert I."/>
            <person name="Calteau A."/>
            <person name="Gourvil P."/>
            <person name="Marie D."/>
            <person name="Grebert T."/>
            <person name="Bouchier C."/>
            <person name="Le Panse S."/>
            <person name="Gachenot M."/>
            <person name="Rodriguez F."/>
            <person name="Garrido J.L."/>
        </authorList>
    </citation>
    <scope>NUCLEOTIDE SEQUENCE [LARGE SCALE GENOMIC DNA]</scope>
    <source>
        <strain evidence="22 23">RCC1774</strain>
    </source>
</reference>
<proteinExistence type="predicted"/>
<sequence length="1378" mass="154007">MRNLQLLMPQVFRKSPLSPLRRILILGFVLPLVGTVGLVEYLAWKDGEQAVEQLVGQLQQRVGDRIEERLQHYTEAPVQVTEILDRALKRGDLDINQLQDWGPYLFDQGQIFQSLPFLYFGNQAGDFVMLTQAPRSSDQVTWREGKRPTTLKYLGDPLRQTIQEEPTTPFDPRTRPWYKLAAAGKAQWTDVYEFVNPPDTLGSGFVRPYFSADGKTLLGVMGADVTLIDINRFLTNLTVSESGEAFVLDREGTLIGSTAKEAPLSGKNQPRRINETRNPLIQATGQYLQQQFSDFGQVTKTQSLSFSKGGKRQLVQIRPFSDDFGLDWLVVVVVPESDFTGSIRDNARMTLLLSLGILGLVIALAVVLAQKISTAMSRLSQASQEIALGNLKQMISGSSIKELDVMAQTFNHMSQELQQSYAQLEDYSRSLETKVQERTQELEQEVCDRKLSEQRFRTLVANIPGAVYRCRLDENWTMLFISAAIVDISGYPASDFIQNQPRAFGDIIVPEDLERVAASIEQALQDRQPYVLQYRIRHADGEIHWVYEKGQGVFAPDSDRVLCLDGAIFDITSQKQAEADLIRSEQKYRTLNDATQDAVMLLDGQSFLDCNPATLRIFGCRSTEDFCGKGPVDFSPPYQPDGRSSQQGAQETIAAALQSGTHNFEWLHQRQDGTQFPADVWLTSMEIEGKKVVQAVVRDISDRKRAEEAMQHSAAIDSLLSEISQTLLDQDLDTAIGFALQQVGEFVGCDRSCIYAFSDSHQLSITHEWCADGVPSLSAQRQSLNADAYPWFADHLLKGKTLQVKDVANLPPEAASEKVELEHQLIQALLNVPMVHADQVVGSISLETIKIIKNWQDTDINLLNRVGEMIALSQARHAAEVALQQAKEIAEMANKTKSEFLANMSHELRSPLNSILGFSQLMTRSNTLSSEHQDNVGIISRSGEHLLDLINDVLDMSKIEAGRTTLNLVDFDLHVLLDDLQAMFLLRAEEKQLQFECDRSPDLPQYIHADQGKLRQILINLLSNAIKFTQVGRITLRTHAEQANHLQENLTLHFEVEDTGLGIAVDELKQVFEPFVQSQSGQDIQEGTGLGLPISREFVRLMGGEMLLNSRCAPALESHNQAAVPEDAQFEHGTIATFHIQARAAAAVQSIRPDRRILALAAGQPSYRILVVDDKADNRRLLVKLLEPLGFELREASNGQVAVQLGHVWQPHLIWMDMRMPMMDGLEATRRIRVDVTSDAPPPKIIVLSASNLPEDQAAAYAAGCDDFIQKPFHEAQVLEAMGQHIGVRYIYDDEIYDDGPSLDTPDGQLNGSLAQLSPQLLAELEAATLRLQWDQLLALIGNIHEQDKALADRLTRTVHNFQYTQILQAIQAVKEEQ</sequence>
<dbReference type="Gene3D" id="1.10.287.130">
    <property type="match status" value="1"/>
</dbReference>
<dbReference type="Pfam" id="PF01590">
    <property type="entry name" value="GAF"/>
    <property type="match status" value="1"/>
</dbReference>
<dbReference type="InterPro" id="IPR035965">
    <property type="entry name" value="PAS-like_dom_sf"/>
</dbReference>
<evidence type="ECO:0000256" key="3">
    <source>
        <dbReference type="ARBA" id="ARBA00012438"/>
    </source>
</evidence>
<keyword evidence="13 16" id="KW-0472">Membrane</keyword>
<evidence type="ECO:0000256" key="16">
    <source>
        <dbReference type="SAM" id="Phobius"/>
    </source>
</evidence>
<evidence type="ECO:0000256" key="14">
    <source>
        <dbReference type="PROSITE-ProRule" id="PRU00169"/>
    </source>
</evidence>
<dbReference type="GO" id="GO:0009927">
    <property type="term" value="F:histidine phosphotransfer kinase activity"/>
    <property type="evidence" value="ECO:0007669"/>
    <property type="project" value="TreeGrafter"/>
</dbReference>
<dbReference type="CDD" id="cd17546">
    <property type="entry name" value="REC_hyHK_CKI1_RcsC-like"/>
    <property type="match status" value="1"/>
</dbReference>
<keyword evidence="23" id="KW-1185">Reference proteome</keyword>
<dbReference type="PROSITE" id="PS50885">
    <property type="entry name" value="HAMP"/>
    <property type="match status" value="1"/>
</dbReference>
<evidence type="ECO:0000256" key="7">
    <source>
        <dbReference type="ARBA" id="ARBA00022692"/>
    </source>
</evidence>
<keyword evidence="11 16" id="KW-1133">Transmembrane helix</keyword>
<keyword evidence="12" id="KW-0902">Two-component regulatory system</keyword>
<dbReference type="PROSITE" id="PS50113">
    <property type="entry name" value="PAC"/>
    <property type="match status" value="1"/>
</dbReference>
<feature type="domain" description="PAC" evidence="20">
    <location>
        <begin position="530"/>
        <end position="583"/>
    </location>
</feature>
<dbReference type="InterPro" id="IPR011006">
    <property type="entry name" value="CheY-like_superfamily"/>
</dbReference>
<dbReference type="SMART" id="SM00448">
    <property type="entry name" value="REC"/>
    <property type="match status" value="1"/>
</dbReference>
<keyword evidence="5 14" id="KW-0597">Phosphoprotein</keyword>
<dbReference type="Pfam" id="PF00072">
    <property type="entry name" value="Response_reg"/>
    <property type="match status" value="1"/>
</dbReference>
<feature type="modified residue" description="4-aspartylphosphate" evidence="14">
    <location>
        <position position="1217"/>
    </location>
</feature>
<dbReference type="InterPro" id="IPR000700">
    <property type="entry name" value="PAS-assoc_C"/>
</dbReference>